<dbReference type="EMBL" id="JAODUO010000118">
    <property type="protein sequence ID" value="KAK2188943.1"/>
    <property type="molecule type" value="Genomic_DNA"/>
</dbReference>
<dbReference type="PROSITE" id="PS51746">
    <property type="entry name" value="PPM_2"/>
    <property type="match status" value="1"/>
</dbReference>
<accession>A0AAD9UGS6</accession>
<evidence type="ECO:0000259" key="1">
    <source>
        <dbReference type="PROSITE" id="PS51746"/>
    </source>
</evidence>
<dbReference type="PANTHER" id="PTHR13832">
    <property type="entry name" value="PROTEIN PHOSPHATASE 2C"/>
    <property type="match status" value="1"/>
</dbReference>
<gene>
    <name evidence="2" type="ORF">NP493_119g05009</name>
</gene>
<dbReference type="AlphaFoldDB" id="A0AAD9UGS6"/>
<keyword evidence="3" id="KW-1185">Reference proteome</keyword>
<comment type="caution">
    <text evidence="2">The sequence shown here is derived from an EMBL/GenBank/DDBJ whole genome shotgun (WGS) entry which is preliminary data.</text>
</comment>
<sequence>MALVHSAGPLWSRSRPALLRKVVRHCLFRTIITGGKGTKLEMFPQKLVLPENHGYVPTLSPREISMLLTTNEARFMNDGHWSSAVQGFESNQLASNYPIEDRRAVAQLTQTDGSLFSVIDGHGGMACAQAVTERLFYYVAASLLPYQHLEAYSHSLRTDLPIELLGWHKFNNAYRRDPVPPTYRNSLTKFVVESLSLSGLEDDVDLVANSIKSAFIGLDSDISSEAMPVAGVFDVDALDAAFSGACVCMAHVSGLDLHVANSGDSRAVIGQLNDKGQWVAKRMSVDQNVDNEAEVKRVVSSHPPAEARHVLKNSRLLGQLVPLRAFGDVRFKWSLQELKNLVNLLDTTYVHSIVPTNYYTPPYLIATPDVMHHRLTPADRFLVMATDGIWETMSNSRVVQLVGEYIEGKETHDHFKPTDSGTKLGEINSVLLKRKATLARKADDHNVSTHLIRHALGADHGKVSEMLTLPADIVRYYRDDMTIVVVYFDSEYIASHQ</sequence>
<name>A0AAD9UGS6_RIDPI</name>
<evidence type="ECO:0000313" key="3">
    <source>
        <dbReference type="Proteomes" id="UP001209878"/>
    </source>
</evidence>
<dbReference type="InterPro" id="IPR015655">
    <property type="entry name" value="PP2C"/>
</dbReference>
<dbReference type="GO" id="GO:0004741">
    <property type="term" value="F:[pyruvate dehydrogenase (acetyl-transferring)]-phosphatase activity"/>
    <property type="evidence" value="ECO:0007669"/>
    <property type="project" value="TreeGrafter"/>
</dbReference>
<dbReference type="SMART" id="SM00332">
    <property type="entry name" value="PP2Cc"/>
    <property type="match status" value="1"/>
</dbReference>
<dbReference type="Gene3D" id="3.60.40.10">
    <property type="entry name" value="PPM-type phosphatase domain"/>
    <property type="match status" value="1"/>
</dbReference>
<dbReference type="CDD" id="cd00143">
    <property type="entry name" value="PP2Cc"/>
    <property type="match status" value="1"/>
</dbReference>
<dbReference type="SUPFAM" id="SSF81606">
    <property type="entry name" value="PP2C-like"/>
    <property type="match status" value="1"/>
</dbReference>
<feature type="domain" description="PPM-type phosphatase" evidence="1">
    <location>
        <begin position="85"/>
        <end position="488"/>
    </location>
</feature>
<dbReference type="InterPro" id="IPR036457">
    <property type="entry name" value="PPM-type-like_dom_sf"/>
</dbReference>
<dbReference type="InterPro" id="IPR001932">
    <property type="entry name" value="PPM-type_phosphatase-like_dom"/>
</dbReference>
<dbReference type="PANTHER" id="PTHR13832:SF792">
    <property type="entry name" value="GM14286P"/>
    <property type="match status" value="1"/>
</dbReference>
<dbReference type="GO" id="GO:0005739">
    <property type="term" value="C:mitochondrion"/>
    <property type="evidence" value="ECO:0007669"/>
    <property type="project" value="TreeGrafter"/>
</dbReference>
<reference evidence="2" key="1">
    <citation type="journal article" date="2023" name="Mol. Biol. Evol.">
        <title>Third-Generation Sequencing Reveals the Adaptive Role of the Epigenome in Three Deep-Sea Polychaetes.</title>
        <authorList>
            <person name="Perez M."/>
            <person name="Aroh O."/>
            <person name="Sun Y."/>
            <person name="Lan Y."/>
            <person name="Juniper S.K."/>
            <person name="Young C.R."/>
            <person name="Angers B."/>
            <person name="Qian P.Y."/>
        </authorList>
    </citation>
    <scope>NUCLEOTIDE SEQUENCE</scope>
    <source>
        <strain evidence="2">R07B-5</strain>
    </source>
</reference>
<proteinExistence type="predicted"/>
<evidence type="ECO:0000313" key="2">
    <source>
        <dbReference type="EMBL" id="KAK2188943.1"/>
    </source>
</evidence>
<dbReference type="Proteomes" id="UP001209878">
    <property type="component" value="Unassembled WGS sequence"/>
</dbReference>
<dbReference type="Pfam" id="PF00481">
    <property type="entry name" value="PP2C"/>
    <property type="match status" value="1"/>
</dbReference>
<protein>
    <recommendedName>
        <fullName evidence="1">PPM-type phosphatase domain-containing protein</fullName>
    </recommendedName>
</protein>
<organism evidence="2 3">
    <name type="scientific">Ridgeia piscesae</name>
    <name type="common">Tubeworm</name>
    <dbReference type="NCBI Taxonomy" id="27915"/>
    <lineage>
        <taxon>Eukaryota</taxon>
        <taxon>Metazoa</taxon>
        <taxon>Spiralia</taxon>
        <taxon>Lophotrochozoa</taxon>
        <taxon>Annelida</taxon>
        <taxon>Polychaeta</taxon>
        <taxon>Sedentaria</taxon>
        <taxon>Canalipalpata</taxon>
        <taxon>Sabellida</taxon>
        <taxon>Siboglinidae</taxon>
        <taxon>Ridgeia</taxon>
    </lineage>
</organism>